<keyword evidence="6 9" id="KW-1133">Transmembrane helix</keyword>
<evidence type="ECO:0000256" key="2">
    <source>
        <dbReference type="ARBA" id="ARBA00022448"/>
    </source>
</evidence>
<feature type="transmembrane region" description="Helical" evidence="9">
    <location>
        <begin position="33"/>
        <end position="52"/>
    </location>
</feature>
<dbReference type="Pfam" id="PF04143">
    <property type="entry name" value="Sulf_transp"/>
    <property type="match status" value="1"/>
</dbReference>
<comment type="subcellular location">
    <subcellularLocation>
        <location evidence="1">Cell inner membrane</location>
        <topology evidence="1">Multi-pass membrane protein</topology>
    </subcellularLocation>
</comment>
<evidence type="ECO:0000256" key="3">
    <source>
        <dbReference type="ARBA" id="ARBA00022475"/>
    </source>
</evidence>
<comment type="similarity">
    <text evidence="8">Belongs to the TsuA/YedE (TC 9.B.102) family.</text>
</comment>
<feature type="transmembrane region" description="Helical" evidence="9">
    <location>
        <begin position="10"/>
        <end position="27"/>
    </location>
</feature>
<reference evidence="10 11" key="1">
    <citation type="journal article" date="2011" name="Stand. Genomic Sci.">
        <title>Complete genome sequence of 'Thioalkalivibrio sulfidophilus' HL-EbGr7.</title>
        <authorList>
            <person name="Muyzer G."/>
            <person name="Sorokin D.Y."/>
            <person name="Mavromatis K."/>
            <person name="Lapidus A."/>
            <person name="Clum A."/>
            <person name="Ivanova N."/>
            <person name="Pati A."/>
            <person name="d'Haeseleer P."/>
            <person name="Woyke T."/>
            <person name="Kyrpides N.C."/>
        </authorList>
    </citation>
    <scope>NUCLEOTIDE SEQUENCE [LARGE SCALE GENOMIC DNA]</scope>
    <source>
        <strain evidence="10 11">HL-EbGR7</strain>
    </source>
</reference>
<dbReference type="HOGENOM" id="CLU_050656_1_1_6"/>
<evidence type="ECO:0000256" key="1">
    <source>
        <dbReference type="ARBA" id="ARBA00004429"/>
    </source>
</evidence>
<feature type="transmembrane region" description="Helical" evidence="9">
    <location>
        <begin position="434"/>
        <end position="454"/>
    </location>
</feature>
<dbReference type="STRING" id="396588.Tgr7_0063"/>
<proteinExistence type="inferred from homology"/>
<dbReference type="EMBL" id="CP001339">
    <property type="protein sequence ID" value="ACL71167.1"/>
    <property type="molecule type" value="Genomic_DNA"/>
</dbReference>
<feature type="transmembrane region" description="Helical" evidence="9">
    <location>
        <begin position="273"/>
        <end position="290"/>
    </location>
</feature>
<accession>B8GTA7</accession>
<organism evidence="10 11">
    <name type="scientific">Thioalkalivibrio sulfidiphilus (strain HL-EbGR7)</name>
    <dbReference type="NCBI Taxonomy" id="396588"/>
    <lineage>
        <taxon>Bacteria</taxon>
        <taxon>Pseudomonadati</taxon>
        <taxon>Pseudomonadota</taxon>
        <taxon>Gammaproteobacteria</taxon>
        <taxon>Chromatiales</taxon>
        <taxon>Ectothiorhodospiraceae</taxon>
        <taxon>Thioalkalivibrio</taxon>
    </lineage>
</organism>
<keyword evidence="4" id="KW-0997">Cell inner membrane</keyword>
<evidence type="ECO:0000313" key="10">
    <source>
        <dbReference type="EMBL" id="ACL71167.1"/>
    </source>
</evidence>
<protein>
    <submittedName>
        <fullName evidence="10">Uncharacterized protein</fullName>
    </submittedName>
</protein>
<evidence type="ECO:0000313" key="11">
    <source>
        <dbReference type="Proteomes" id="UP000002383"/>
    </source>
</evidence>
<feature type="transmembrane region" description="Helical" evidence="9">
    <location>
        <begin position="399"/>
        <end position="428"/>
    </location>
</feature>
<keyword evidence="11" id="KW-1185">Reference proteome</keyword>
<keyword evidence="7 9" id="KW-0472">Membrane</keyword>
<evidence type="ECO:0000256" key="5">
    <source>
        <dbReference type="ARBA" id="ARBA00022692"/>
    </source>
</evidence>
<dbReference type="AlphaFoldDB" id="B8GTA7"/>
<keyword evidence="3" id="KW-1003">Cell membrane</keyword>
<dbReference type="RefSeq" id="WP_012636656.1">
    <property type="nucleotide sequence ID" value="NC_011901.1"/>
</dbReference>
<dbReference type="eggNOG" id="COG2391">
    <property type="taxonomic scope" value="Bacteria"/>
</dbReference>
<feature type="transmembrane region" description="Helical" evidence="9">
    <location>
        <begin position="368"/>
        <end position="387"/>
    </location>
</feature>
<evidence type="ECO:0000256" key="4">
    <source>
        <dbReference type="ARBA" id="ARBA00022519"/>
    </source>
</evidence>
<dbReference type="PANTHER" id="PTHR30574">
    <property type="entry name" value="INNER MEMBRANE PROTEIN YEDE"/>
    <property type="match status" value="1"/>
</dbReference>
<dbReference type="InterPro" id="IPR007272">
    <property type="entry name" value="Sulf_transp_TsuA/YedE"/>
</dbReference>
<dbReference type="PANTHER" id="PTHR30574:SF1">
    <property type="entry name" value="SULPHUR TRANSPORT DOMAIN-CONTAINING PROTEIN"/>
    <property type="match status" value="1"/>
</dbReference>
<evidence type="ECO:0000256" key="8">
    <source>
        <dbReference type="ARBA" id="ARBA00035655"/>
    </source>
</evidence>
<keyword evidence="2" id="KW-0813">Transport</keyword>
<gene>
    <name evidence="10" type="ordered locus">Tgr7_0063</name>
</gene>
<name>B8GTA7_THISH</name>
<dbReference type="GO" id="GO:0005886">
    <property type="term" value="C:plasma membrane"/>
    <property type="evidence" value="ECO:0007669"/>
    <property type="project" value="UniProtKB-SubCell"/>
</dbReference>
<evidence type="ECO:0000256" key="7">
    <source>
        <dbReference type="ARBA" id="ARBA00023136"/>
    </source>
</evidence>
<evidence type="ECO:0000256" key="6">
    <source>
        <dbReference type="ARBA" id="ARBA00022989"/>
    </source>
</evidence>
<feature type="transmembrane region" description="Helical" evidence="9">
    <location>
        <begin position="103"/>
        <end position="125"/>
    </location>
</feature>
<feature type="transmembrane region" description="Helical" evidence="9">
    <location>
        <begin position="213"/>
        <end position="240"/>
    </location>
</feature>
<sequence precursor="true">MAGTSTKGKVYAGVIVALVALASVIALSIDSRFLYMLVYVWFGVIYGLFLQYGRFCMASAVRDLFAVGVPRMAVGVMIAVALYSLTAAAVTMAGFSTFHAHPLGWHIIIGGAIFGFGIIFTGGCASSSLYKSGEGNVGSMLVLVSISFSQAIFVASDWFSGLVPESWTQSALEKGMPEELTITSTWFDQFMAGYIWDLQGGTVAEMMGREGTFFGIFVGNALLGAILPTFAILVFLYIVAYRKGYMRRAKIQNPAFGDHMRGMWSMFTSSKNTALAGLGIGIFAGLQMWTTGALRDYYGIFNFGEMLEDMGYYTGISIQGTVFDPGYWYITTQEAQWGGWVLNKLGVDNMSNIFFGLENGLPNPLLNAPGMMSIGIILGAAMLANINREFKWKLPSMETAIFAIVGGTLMGIGARVGMGCNVGAFFAAVTNGDLTGWIFLFGMALGGYLGVKAFTWWMEWRASRSNDEFAL</sequence>
<dbReference type="KEGG" id="tgr:Tgr7_0063"/>
<evidence type="ECO:0000256" key="9">
    <source>
        <dbReference type="SAM" id="Phobius"/>
    </source>
</evidence>
<feature type="transmembrane region" description="Helical" evidence="9">
    <location>
        <begin position="137"/>
        <end position="159"/>
    </location>
</feature>
<dbReference type="Proteomes" id="UP000002383">
    <property type="component" value="Chromosome"/>
</dbReference>
<keyword evidence="5 9" id="KW-0812">Transmembrane</keyword>